<sequence>MTPTLEEIASFMRKGSSIRGADLRNKRPIILKNVDANKFLDLLKINQTEKERDKHIDIRLAGVVKVLTTMETPTIIPMILADMLCALTK</sequence>
<protein>
    <submittedName>
        <fullName evidence="1">Uncharacterized protein</fullName>
    </submittedName>
</protein>
<gene>
    <name evidence="1" type="ORF">KY290_001424</name>
</gene>
<reference evidence="1 2" key="1">
    <citation type="journal article" date="2021" name="bioRxiv">
        <title>Chromosome-scale and haplotype-resolved genome assembly of a tetraploid potato cultivar.</title>
        <authorList>
            <person name="Sun H."/>
            <person name="Jiao W.-B."/>
            <person name="Krause K."/>
            <person name="Campoy J.A."/>
            <person name="Goel M."/>
            <person name="Folz-Donahue K."/>
            <person name="Kukat C."/>
            <person name="Huettel B."/>
            <person name="Schneeberger K."/>
        </authorList>
    </citation>
    <scope>NUCLEOTIDE SEQUENCE [LARGE SCALE GENOMIC DNA]</scope>
    <source>
        <strain evidence="1">SolTubOtavaFocal</strain>
        <tissue evidence="1">Leaves</tissue>
    </source>
</reference>
<evidence type="ECO:0000313" key="2">
    <source>
        <dbReference type="Proteomes" id="UP000826656"/>
    </source>
</evidence>
<name>A0ABQ7WM87_SOLTU</name>
<comment type="caution">
    <text evidence="1">The sequence shown here is derived from an EMBL/GenBank/DDBJ whole genome shotgun (WGS) entry which is preliminary data.</text>
</comment>
<proteinExistence type="predicted"/>
<accession>A0ABQ7WM87</accession>
<keyword evidence="2" id="KW-1185">Reference proteome</keyword>
<dbReference type="EMBL" id="JAIVGD010000001">
    <property type="protein sequence ID" value="KAH0781826.1"/>
    <property type="molecule type" value="Genomic_DNA"/>
</dbReference>
<evidence type="ECO:0000313" key="1">
    <source>
        <dbReference type="EMBL" id="KAH0781826.1"/>
    </source>
</evidence>
<organism evidence="1 2">
    <name type="scientific">Solanum tuberosum</name>
    <name type="common">Potato</name>
    <dbReference type="NCBI Taxonomy" id="4113"/>
    <lineage>
        <taxon>Eukaryota</taxon>
        <taxon>Viridiplantae</taxon>
        <taxon>Streptophyta</taxon>
        <taxon>Embryophyta</taxon>
        <taxon>Tracheophyta</taxon>
        <taxon>Spermatophyta</taxon>
        <taxon>Magnoliopsida</taxon>
        <taxon>eudicotyledons</taxon>
        <taxon>Gunneridae</taxon>
        <taxon>Pentapetalae</taxon>
        <taxon>asterids</taxon>
        <taxon>lamiids</taxon>
        <taxon>Solanales</taxon>
        <taxon>Solanaceae</taxon>
        <taxon>Solanoideae</taxon>
        <taxon>Solaneae</taxon>
        <taxon>Solanum</taxon>
    </lineage>
</organism>
<dbReference type="Proteomes" id="UP000826656">
    <property type="component" value="Unassembled WGS sequence"/>
</dbReference>